<dbReference type="Proteomes" id="UP000039021">
    <property type="component" value="Unassembled WGS sequence"/>
</dbReference>
<proteinExistence type="predicted"/>
<gene>
    <name evidence="2" type="ORF">ERS007739_00967</name>
</gene>
<dbReference type="AlphaFoldDB" id="A0A916PAV1"/>
<evidence type="ECO:0000256" key="1">
    <source>
        <dbReference type="SAM" id="MobiDB-lite"/>
    </source>
</evidence>
<evidence type="ECO:0000313" key="2">
    <source>
        <dbReference type="EMBL" id="COX26612.1"/>
    </source>
</evidence>
<name>A0A916PAV1_MYCTX</name>
<comment type="caution">
    <text evidence="2">The sequence shown here is derived from an EMBL/GenBank/DDBJ whole genome shotgun (WGS) entry which is preliminary data.</text>
</comment>
<organism evidence="2 3">
    <name type="scientific">Mycobacterium tuberculosis</name>
    <dbReference type="NCBI Taxonomy" id="1773"/>
    <lineage>
        <taxon>Bacteria</taxon>
        <taxon>Bacillati</taxon>
        <taxon>Actinomycetota</taxon>
        <taxon>Actinomycetes</taxon>
        <taxon>Mycobacteriales</taxon>
        <taxon>Mycobacteriaceae</taxon>
        <taxon>Mycobacterium</taxon>
        <taxon>Mycobacterium tuberculosis complex</taxon>
    </lineage>
</organism>
<protein>
    <submittedName>
        <fullName evidence="2">Uncharacterized protein</fullName>
    </submittedName>
</protein>
<feature type="region of interest" description="Disordered" evidence="1">
    <location>
        <begin position="48"/>
        <end position="76"/>
    </location>
</feature>
<reference evidence="3" key="1">
    <citation type="submission" date="2015-03" db="EMBL/GenBank/DDBJ databases">
        <authorList>
            <consortium name="Pathogen Informatics"/>
        </authorList>
    </citation>
    <scope>NUCLEOTIDE SEQUENCE [LARGE SCALE GENOMIC DNA]</scope>
    <source>
        <strain evidence="3">N09902308</strain>
    </source>
</reference>
<evidence type="ECO:0000313" key="3">
    <source>
        <dbReference type="Proteomes" id="UP000039021"/>
    </source>
</evidence>
<accession>A0A916PAV1</accession>
<dbReference type="EMBL" id="CSBK01000326">
    <property type="protein sequence ID" value="COX26612.1"/>
    <property type="molecule type" value="Genomic_DNA"/>
</dbReference>
<sequence length="76" mass="8229">MHGLEVLAAPVGAQRQPDLPLTAHRVGDPATQMMDAVIGQQRFLHGRREHSSVGAGQRVAPFVERQGRPVGRIGKQ</sequence>